<dbReference type="GO" id="GO:0031533">
    <property type="term" value="C:mRNA capping enzyme complex"/>
    <property type="evidence" value="ECO:0007669"/>
    <property type="project" value="InterPro"/>
</dbReference>
<gene>
    <name evidence="2" type="ORF">BOX15_Mlig024045g1</name>
</gene>
<feature type="region of interest" description="Disordered" evidence="1">
    <location>
        <begin position="62"/>
        <end position="155"/>
    </location>
</feature>
<dbReference type="AlphaFoldDB" id="A0A267EWC3"/>
<evidence type="ECO:0000313" key="2">
    <source>
        <dbReference type="EMBL" id="PAA65823.1"/>
    </source>
</evidence>
<feature type="compositionally biased region" description="Polar residues" evidence="1">
    <location>
        <begin position="141"/>
        <end position="155"/>
    </location>
</feature>
<feature type="compositionally biased region" description="Basic and acidic residues" evidence="1">
    <location>
        <begin position="85"/>
        <end position="95"/>
    </location>
</feature>
<feature type="region of interest" description="Disordered" evidence="1">
    <location>
        <begin position="1"/>
        <end position="38"/>
    </location>
</feature>
<feature type="compositionally biased region" description="Basic and acidic residues" evidence="1">
    <location>
        <begin position="129"/>
        <end position="140"/>
    </location>
</feature>
<organism evidence="2 3">
    <name type="scientific">Macrostomum lignano</name>
    <dbReference type="NCBI Taxonomy" id="282301"/>
    <lineage>
        <taxon>Eukaryota</taxon>
        <taxon>Metazoa</taxon>
        <taxon>Spiralia</taxon>
        <taxon>Lophotrochozoa</taxon>
        <taxon>Platyhelminthes</taxon>
        <taxon>Rhabditophora</taxon>
        <taxon>Macrostomorpha</taxon>
        <taxon>Macrostomida</taxon>
        <taxon>Macrostomidae</taxon>
        <taxon>Macrostomum</taxon>
    </lineage>
</organism>
<dbReference type="GO" id="GO:0003723">
    <property type="term" value="F:RNA binding"/>
    <property type="evidence" value="ECO:0007669"/>
    <property type="project" value="InterPro"/>
</dbReference>
<reference evidence="2 3" key="1">
    <citation type="submission" date="2017-06" db="EMBL/GenBank/DDBJ databases">
        <title>A platform for efficient transgenesis in Macrostomum lignano, a flatworm model organism for stem cell research.</title>
        <authorList>
            <person name="Berezikov E."/>
        </authorList>
    </citation>
    <scope>NUCLEOTIDE SEQUENCE [LARGE SCALE GENOMIC DNA]</scope>
    <source>
        <strain evidence="2">DV1</strain>
        <tissue evidence="2">Whole organism</tissue>
    </source>
</reference>
<name>A0A267EWC3_9PLAT</name>
<comment type="caution">
    <text evidence="2">The sequence shown here is derived from an EMBL/GenBank/DDBJ whole genome shotgun (WGS) entry which is preliminary data.</text>
</comment>
<evidence type="ECO:0000256" key="1">
    <source>
        <dbReference type="SAM" id="MobiDB-lite"/>
    </source>
</evidence>
<feature type="compositionally biased region" description="Basic residues" evidence="1">
    <location>
        <begin position="96"/>
        <end position="105"/>
    </location>
</feature>
<protein>
    <submittedName>
        <fullName evidence="2">Uncharacterized protein</fullName>
    </submittedName>
</protein>
<feature type="compositionally biased region" description="Basic and acidic residues" evidence="1">
    <location>
        <begin position="106"/>
        <end position="121"/>
    </location>
</feature>
<feature type="compositionally biased region" description="Low complexity" evidence="1">
    <location>
        <begin position="8"/>
        <end position="37"/>
    </location>
</feature>
<dbReference type="GO" id="GO:0106005">
    <property type="term" value="P:RNA 5'-cap (guanine-N7)-methylation"/>
    <property type="evidence" value="ECO:0007669"/>
    <property type="project" value="InterPro"/>
</dbReference>
<dbReference type="InterPro" id="IPR028271">
    <property type="entry name" value="RAMAC"/>
</dbReference>
<accession>A0A267EWC3</accession>
<sequence length="155" mass="17693">MPEEAAAEKSSSQATAEAAESSKTAVEQSTAAAAAPPSGGLSVLQLEMKFQHRFTEQDPDFQACWNREKSPTPPVVTRWYRNPRRQYDWTSEGRRHQQRQRYHGNHRGDSRDGDYYQRNEPSRNIAAGVKRDSRHFDRNNGDNSSGSASKSYRRY</sequence>
<dbReference type="Pfam" id="PF15320">
    <property type="entry name" value="RAM"/>
    <property type="match status" value="1"/>
</dbReference>
<dbReference type="Proteomes" id="UP000215902">
    <property type="component" value="Unassembled WGS sequence"/>
</dbReference>
<proteinExistence type="predicted"/>
<dbReference type="EMBL" id="NIVC01001614">
    <property type="protein sequence ID" value="PAA65823.1"/>
    <property type="molecule type" value="Genomic_DNA"/>
</dbReference>
<evidence type="ECO:0000313" key="3">
    <source>
        <dbReference type="Proteomes" id="UP000215902"/>
    </source>
</evidence>
<keyword evidence="3" id="KW-1185">Reference proteome</keyword>